<evidence type="ECO:0000256" key="6">
    <source>
        <dbReference type="SAM" id="Phobius"/>
    </source>
</evidence>
<gene>
    <name evidence="8" type="ORF">WH50_22625</name>
</gene>
<feature type="transmembrane region" description="Helical" evidence="6">
    <location>
        <begin position="134"/>
        <end position="156"/>
    </location>
</feature>
<feature type="transmembrane region" description="Helical" evidence="6">
    <location>
        <begin position="205"/>
        <end position="228"/>
    </location>
</feature>
<dbReference type="Gene3D" id="1.20.1250.20">
    <property type="entry name" value="MFS general substrate transporter like domains"/>
    <property type="match status" value="1"/>
</dbReference>
<dbReference type="PANTHER" id="PTHR43124">
    <property type="entry name" value="PURINE EFFLUX PUMP PBUE"/>
    <property type="match status" value="1"/>
</dbReference>
<dbReference type="InterPro" id="IPR036259">
    <property type="entry name" value="MFS_trans_sf"/>
</dbReference>
<evidence type="ECO:0000256" key="3">
    <source>
        <dbReference type="ARBA" id="ARBA00022692"/>
    </source>
</evidence>
<feature type="transmembrane region" description="Helical" evidence="6">
    <location>
        <begin position="331"/>
        <end position="353"/>
    </location>
</feature>
<dbReference type="Proteomes" id="UP000248090">
    <property type="component" value="Unassembled WGS sequence"/>
</dbReference>
<dbReference type="InterPro" id="IPR011701">
    <property type="entry name" value="MFS"/>
</dbReference>
<keyword evidence="2" id="KW-1003">Cell membrane</keyword>
<keyword evidence="5 6" id="KW-0472">Membrane</keyword>
<dbReference type="EMBL" id="LAPT01000126">
    <property type="protein sequence ID" value="PXF29115.1"/>
    <property type="molecule type" value="Genomic_DNA"/>
</dbReference>
<proteinExistence type="predicted"/>
<evidence type="ECO:0000256" key="5">
    <source>
        <dbReference type="ARBA" id="ARBA00023136"/>
    </source>
</evidence>
<feature type="transmembrane region" description="Helical" evidence="6">
    <location>
        <begin position="12"/>
        <end position="33"/>
    </location>
</feature>
<feature type="transmembrane region" description="Helical" evidence="6">
    <location>
        <begin position="359"/>
        <end position="378"/>
    </location>
</feature>
<name>A0ABX5LWM6_9GAMM</name>
<feature type="transmembrane region" description="Helical" evidence="6">
    <location>
        <begin position="45"/>
        <end position="63"/>
    </location>
</feature>
<accession>A0ABX5LWM6</accession>
<organism evidence="8 9">
    <name type="scientific">Pokkaliibacter plantistimulans</name>
    <dbReference type="NCBI Taxonomy" id="1635171"/>
    <lineage>
        <taxon>Bacteria</taxon>
        <taxon>Pseudomonadati</taxon>
        <taxon>Pseudomonadota</taxon>
        <taxon>Gammaproteobacteria</taxon>
        <taxon>Oceanospirillales</taxon>
        <taxon>Balneatrichaceae</taxon>
        <taxon>Pokkaliibacter</taxon>
    </lineage>
</organism>
<dbReference type="SUPFAM" id="SSF103473">
    <property type="entry name" value="MFS general substrate transporter"/>
    <property type="match status" value="1"/>
</dbReference>
<evidence type="ECO:0000256" key="1">
    <source>
        <dbReference type="ARBA" id="ARBA00004651"/>
    </source>
</evidence>
<protein>
    <recommendedName>
        <fullName evidence="7">Major facilitator superfamily (MFS) profile domain-containing protein</fullName>
    </recommendedName>
</protein>
<evidence type="ECO:0000256" key="2">
    <source>
        <dbReference type="ARBA" id="ARBA00022475"/>
    </source>
</evidence>
<feature type="transmembrane region" description="Helical" evidence="6">
    <location>
        <begin position="248"/>
        <end position="267"/>
    </location>
</feature>
<feature type="transmembrane region" description="Helical" evidence="6">
    <location>
        <begin position="75"/>
        <end position="95"/>
    </location>
</feature>
<evidence type="ECO:0000256" key="4">
    <source>
        <dbReference type="ARBA" id="ARBA00022989"/>
    </source>
</evidence>
<keyword evidence="3 6" id="KW-0812">Transmembrane</keyword>
<dbReference type="InterPro" id="IPR050189">
    <property type="entry name" value="MFS_Efflux_Transporters"/>
</dbReference>
<dbReference type="RefSeq" id="WP_110189510.1">
    <property type="nucleotide sequence ID" value="NZ_CP177354.1"/>
</dbReference>
<feature type="transmembrane region" description="Helical" evidence="6">
    <location>
        <begin position="101"/>
        <end position="122"/>
    </location>
</feature>
<feature type="transmembrane region" description="Helical" evidence="6">
    <location>
        <begin position="274"/>
        <end position="291"/>
    </location>
</feature>
<evidence type="ECO:0000313" key="8">
    <source>
        <dbReference type="EMBL" id="PXF29115.1"/>
    </source>
</evidence>
<sequence>MTKINTLSGNAALSVGHMAGMIDLAALPLWITALMESYKLQAPQAGLTVTLFLLGVVISSIFLASKFEVLPRRHVSFFGFSLSASCFITIAILPIDPHSFFTLLTLHFAAGLGSGSALSVTHGCIGRSENPHRLFGIVNVAMGVLAIIMFAVLPGLMHRMGAHVIFIAFSITMAVAAVSAILFFPDIETPSSNSLSPNTVRIEVYKLHGTAWLIIAVIACLALSQAIVFSYLDRIGDVRGFSKEKIQTLLVVMGFVNLLPGILAALLQKHLSPFGVGIAGLCLQGACALAITNSHVYQLFAAPAVVYVTLTIFTHTFLFGMLSKIDPTGRAVAATPAMMMTGSALGPVLGGLIVTGVGYGGLGCAVLVIACIAIGLLLRARYVLNQSNESAMLANS</sequence>
<comment type="subcellular location">
    <subcellularLocation>
        <location evidence="1">Cell membrane</location>
        <topology evidence="1">Multi-pass membrane protein</topology>
    </subcellularLocation>
</comment>
<dbReference type="PANTHER" id="PTHR43124:SF3">
    <property type="entry name" value="CHLORAMPHENICOL EFFLUX PUMP RV0191"/>
    <property type="match status" value="1"/>
</dbReference>
<dbReference type="Pfam" id="PF07690">
    <property type="entry name" value="MFS_1"/>
    <property type="match status" value="1"/>
</dbReference>
<reference evidence="8 9" key="1">
    <citation type="submission" date="2015-03" db="EMBL/GenBank/DDBJ databases">
        <authorList>
            <person name="Krishnan R."/>
            <person name="Midha S."/>
            <person name="Patil P.B."/>
            <person name="Rameshkumar N."/>
        </authorList>
    </citation>
    <scope>NUCLEOTIDE SEQUENCE [LARGE SCALE GENOMIC DNA]</scope>
    <source>
        <strain evidence="8 9">L1E11</strain>
    </source>
</reference>
<evidence type="ECO:0000313" key="9">
    <source>
        <dbReference type="Proteomes" id="UP000248090"/>
    </source>
</evidence>
<feature type="domain" description="Major facilitator superfamily (MFS) profile" evidence="7">
    <location>
        <begin position="9"/>
        <end position="388"/>
    </location>
</feature>
<evidence type="ECO:0000259" key="7">
    <source>
        <dbReference type="PROSITE" id="PS50850"/>
    </source>
</evidence>
<comment type="caution">
    <text evidence="8">The sequence shown here is derived from an EMBL/GenBank/DDBJ whole genome shotgun (WGS) entry which is preliminary data.</text>
</comment>
<keyword evidence="9" id="KW-1185">Reference proteome</keyword>
<feature type="transmembrane region" description="Helical" evidence="6">
    <location>
        <begin position="162"/>
        <end position="184"/>
    </location>
</feature>
<dbReference type="PROSITE" id="PS50850">
    <property type="entry name" value="MFS"/>
    <property type="match status" value="1"/>
</dbReference>
<feature type="transmembrane region" description="Helical" evidence="6">
    <location>
        <begin position="297"/>
        <end position="319"/>
    </location>
</feature>
<dbReference type="InterPro" id="IPR020846">
    <property type="entry name" value="MFS_dom"/>
</dbReference>
<keyword evidence="4 6" id="KW-1133">Transmembrane helix</keyword>